<dbReference type="EMBL" id="VIKR01000001">
    <property type="protein sequence ID" value="TQV76572.1"/>
    <property type="molecule type" value="Genomic_DNA"/>
</dbReference>
<keyword evidence="1" id="KW-0251">Elongation factor</keyword>
<accession>A0A545TH70</accession>
<evidence type="ECO:0000313" key="2">
    <source>
        <dbReference type="Proteomes" id="UP000317839"/>
    </source>
</evidence>
<comment type="caution">
    <text evidence="1">The sequence shown here is derived from an EMBL/GenBank/DDBJ whole genome shotgun (WGS) entry which is preliminary data.</text>
</comment>
<dbReference type="RefSeq" id="WP_142887932.1">
    <property type="nucleotide sequence ID" value="NZ_VIKR01000001.1"/>
</dbReference>
<evidence type="ECO:0000313" key="1">
    <source>
        <dbReference type="EMBL" id="TQV76572.1"/>
    </source>
</evidence>
<dbReference type="InterPro" id="IPR007411">
    <property type="entry name" value="EpmC"/>
</dbReference>
<keyword evidence="2" id="KW-1185">Reference proteome</keyword>
<dbReference type="GO" id="GO:0003746">
    <property type="term" value="F:translation elongation factor activity"/>
    <property type="evidence" value="ECO:0007669"/>
    <property type="project" value="UniProtKB-KW"/>
</dbReference>
<keyword evidence="1" id="KW-0648">Protein biosynthesis</keyword>
<dbReference type="Proteomes" id="UP000317839">
    <property type="component" value="Unassembled WGS sequence"/>
</dbReference>
<dbReference type="OrthoDB" id="5298591at2"/>
<dbReference type="Pfam" id="PF04315">
    <property type="entry name" value="EpmC"/>
    <property type="match status" value="1"/>
</dbReference>
<gene>
    <name evidence="1" type="ORF">FLL45_01015</name>
</gene>
<organism evidence="1 2">
    <name type="scientific">Aliikangiella marina</name>
    <dbReference type="NCBI Taxonomy" id="1712262"/>
    <lineage>
        <taxon>Bacteria</taxon>
        <taxon>Pseudomonadati</taxon>
        <taxon>Pseudomonadota</taxon>
        <taxon>Gammaproteobacteria</taxon>
        <taxon>Oceanospirillales</taxon>
        <taxon>Pleioneaceae</taxon>
        <taxon>Aliikangiella</taxon>
    </lineage>
</organism>
<reference evidence="1 2" key="1">
    <citation type="submission" date="2019-06" db="EMBL/GenBank/DDBJ databases">
        <title>Draft genome of Aliikangiella marina GYP-15.</title>
        <authorList>
            <person name="Wang G."/>
        </authorList>
    </citation>
    <scope>NUCLEOTIDE SEQUENCE [LARGE SCALE GENOMIC DNA]</scope>
    <source>
        <strain evidence="1 2">GYP-15</strain>
    </source>
</reference>
<name>A0A545TH70_9GAMM</name>
<sequence>MNPESQKLIQLVEVFNNLFLESENTQLKPGAEEPFYRAAKDGRPATIFSRNDYFSSALHEIAHWCIAGKKRRQLDDFGYWYAPEGRTAEQQVDFEAVEVKPQAIEWALSLAANHQFHYSADNLSQGIDASMTFKAAVHQQLVNYLEGQSLPPRAKLLFDRMLSVFNQDNAVELPHV</sequence>
<dbReference type="AlphaFoldDB" id="A0A545TH70"/>
<proteinExistence type="predicted"/>
<protein>
    <submittedName>
        <fullName evidence="1">Elongation factor P hydroxylase</fullName>
    </submittedName>
</protein>